<sequence>MLYLNTIIWERFPLLRRYLYNGLILAVPGCRLKFVKCVSAGIQDFSVLRVNSPPVIFHTPTDNCIAIFYKNHDACHEVCTDHHRILINDSLTCSDYMDLHQFFLQPPITLFECQAILCCYHIFLVVVCLLYCVTMYDIDLDSCYALSLQGGPAMVANV</sequence>
<organism evidence="2 3">
    <name type="scientific">Glossina pallidipes</name>
    <name type="common">Tsetse fly</name>
    <dbReference type="NCBI Taxonomy" id="7398"/>
    <lineage>
        <taxon>Eukaryota</taxon>
        <taxon>Metazoa</taxon>
        <taxon>Ecdysozoa</taxon>
        <taxon>Arthropoda</taxon>
        <taxon>Hexapoda</taxon>
        <taxon>Insecta</taxon>
        <taxon>Pterygota</taxon>
        <taxon>Neoptera</taxon>
        <taxon>Endopterygota</taxon>
        <taxon>Diptera</taxon>
        <taxon>Brachycera</taxon>
        <taxon>Muscomorpha</taxon>
        <taxon>Hippoboscoidea</taxon>
        <taxon>Glossinidae</taxon>
        <taxon>Glossina</taxon>
    </lineage>
</organism>
<feature type="transmembrane region" description="Helical" evidence="1">
    <location>
        <begin position="115"/>
        <end position="136"/>
    </location>
</feature>
<evidence type="ECO:0000256" key="1">
    <source>
        <dbReference type="SAM" id="Phobius"/>
    </source>
</evidence>
<reference evidence="2" key="2">
    <citation type="submission" date="2020-05" db="UniProtKB">
        <authorList>
            <consortium name="EnsemblMetazoa"/>
        </authorList>
    </citation>
    <scope>IDENTIFICATION</scope>
    <source>
        <strain evidence="2">IAEA</strain>
    </source>
</reference>
<dbReference type="EnsemblMetazoa" id="GPAI007146-RA">
    <property type="protein sequence ID" value="GPAI007146-PA"/>
    <property type="gene ID" value="GPAI007146"/>
</dbReference>
<evidence type="ECO:0000313" key="3">
    <source>
        <dbReference type="Proteomes" id="UP000092445"/>
    </source>
</evidence>
<keyword evidence="1" id="KW-1133">Transmembrane helix</keyword>
<dbReference type="VEuPathDB" id="VectorBase:GPAI007146"/>
<name>A0A1A9Z8P5_GLOPL</name>
<keyword evidence="3" id="KW-1185">Reference proteome</keyword>
<accession>A0A1A9Z8P5</accession>
<keyword evidence="1" id="KW-0812">Transmembrane</keyword>
<reference evidence="3" key="1">
    <citation type="submission" date="2014-03" db="EMBL/GenBank/DDBJ databases">
        <authorList>
            <person name="Aksoy S."/>
            <person name="Warren W."/>
            <person name="Wilson R.K."/>
        </authorList>
    </citation>
    <scope>NUCLEOTIDE SEQUENCE [LARGE SCALE GENOMIC DNA]</scope>
    <source>
        <strain evidence="3">IAEA</strain>
    </source>
</reference>
<dbReference type="AlphaFoldDB" id="A0A1A9Z8P5"/>
<protein>
    <submittedName>
        <fullName evidence="2">Uncharacterized protein</fullName>
    </submittedName>
</protein>
<keyword evidence="1" id="KW-0472">Membrane</keyword>
<proteinExistence type="predicted"/>
<dbReference type="Proteomes" id="UP000092445">
    <property type="component" value="Unassembled WGS sequence"/>
</dbReference>
<evidence type="ECO:0000313" key="2">
    <source>
        <dbReference type="EnsemblMetazoa" id="GPAI007146-PA"/>
    </source>
</evidence>